<reference evidence="1" key="1">
    <citation type="submission" date="2021-02" db="EMBL/GenBank/DDBJ databases">
        <authorList>
            <person name="Nowell W R."/>
        </authorList>
    </citation>
    <scope>NUCLEOTIDE SEQUENCE</scope>
</reference>
<evidence type="ECO:0000313" key="2">
    <source>
        <dbReference type="Proteomes" id="UP000663848"/>
    </source>
</evidence>
<feature type="non-terminal residue" evidence="1">
    <location>
        <position position="1"/>
    </location>
</feature>
<dbReference type="EMBL" id="CAJOBR010050895">
    <property type="protein sequence ID" value="CAF5050512.1"/>
    <property type="molecule type" value="Genomic_DNA"/>
</dbReference>
<accession>A0A822CSJ6</accession>
<protein>
    <submittedName>
        <fullName evidence="1">Uncharacterized protein</fullName>
    </submittedName>
</protein>
<dbReference type="AlphaFoldDB" id="A0A822CSJ6"/>
<name>A0A822CSJ6_9BILA</name>
<gene>
    <name evidence="1" type="ORF">QYT958_LOCUS42014</name>
</gene>
<sequence length="66" mass="7765">MSHRCIFPNLDRAITTTLPKNIELKSLDESIYKMLPEEVSFKDKNGVWMTRRQFPLNLGYAITVHR</sequence>
<dbReference type="Proteomes" id="UP000663848">
    <property type="component" value="Unassembled WGS sequence"/>
</dbReference>
<proteinExistence type="predicted"/>
<organism evidence="1 2">
    <name type="scientific">Rotaria socialis</name>
    <dbReference type="NCBI Taxonomy" id="392032"/>
    <lineage>
        <taxon>Eukaryota</taxon>
        <taxon>Metazoa</taxon>
        <taxon>Spiralia</taxon>
        <taxon>Gnathifera</taxon>
        <taxon>Rotifera</taxon>
        <taxon>Eurotatoria</taxon>
        <taxon>Bdelloidea</taxon>
        <taxon>Philodinida</taxon>
        <taxon>Philodinidae</taxon>
        <taxon>Rotaria</taxon>
    </lineage>
</organism>
<evidence type="ECO:0000313" key="1">
    <source>
        <dbReference type="EMBL" id="CAF5050512.1"/>
    </source>
</evidence>
<comment type="caution">
    <text evidence="1">The sequence shown here is derived from an EMBL/GenBank/DDBJ whole genome shotgun (WGS) entry which is preliminary data.</text>
</comment>